<dbReference type="EMBL" id="JAUTXU010000125">
    <property type="protein sequence ID" value="KAK3705920.1"/>
    <property type="molecule type" value="Genomic_DNA"/>
</dbReference>
<organism evidence="1 2">
    <name type="scientific">Vermiconidia calcicola</name>
    <dbReference type="NCBI Taxonomy" id="1690605"/>
    <lineage>
        <taxon>Eukaryota</taxon>
        <taxon>Fungi</taxon>
        <taxon>Dikarya</taxon>
        <taxon>Ascomycota</taxon>
        <taxon>Pezizomycotina</taxon>
        <taxon>Dothideomycetes</taxon>
        <taxon>Dothideomycetidae</taxon>
        <taxon>Mycosphaerellales</taxon>
        <taxon>Extremaceae</taxon>
        <taxon>Vermiconidia</taxon>
    </lineage>
</organism>
<sequence length="588" mass="65196">MNTGSTTSIWTEGSGVGYSDLIKGNGVGFGYGKDSDEFDRSLLSEEEDEYNVSGIGRAGFRLDRRGPKKVFIDSDDVLTAETMTALSATLPDRNGFVPTNFDNNPPVTLASMLLHSSILDKAAELLRNDSLEDARRRLSVYDSLLKLVRCLAQGGEVTAATLHDQRAINKVGHNLLDVSYGLPTRFRDEATDHAPPLSSCMADLASQSTMMLKSARAKPAEFETEEDGRGQRQDGGRNTSIAQPDKNAWQKDLLVVEVSDEDILKQHYFAKQAGEIASPPTGRMRQIINHIASLKTSLPPGIFVRHGDGRLDVMKIIIVGPKGTPYENGLFEFHLLCPIEYPNKPPMMQFMTTGGGAHGFNPNLYNNGKVCLSLLGTWNDGRPWTPGESMLLQLFVSIQSMIFCDEPICNEPGDEGMGGTVESRNYNRYQHPMVVKYAMLEWLNGKQSLTPRPESRSKGRRLGDWVETAPKKEKEDDKEDIWAAVVKNHFEPNQDEIVECVVTWINDRQEHEVRKKQRAGNQYHGTGWFGRTLGQEDTGAENTASSTLEISGPEKHQDLTSRLEAALLQFPAVAVVQSYLQDSDVDSE</sequence>
<keyword evidence="2" id="KW-1185">Reference proteome</keyword>
<reference evidence="1" key="1">
    <citation type="submission" date="2023-07" db="EMBL/GenBank/DDBJ databases">
        <title>Black Yeasts Isolated from many extreme environments.</title>
        <authorList>
            <person name="Coleine C."/>
            <person name="Stajich J.E."/>
            <person name="Selbmann L."/>
        </authorList>
    </citation>
    <scope>NUCLEOTIDE SEQUENCE</scope>
    <source>
        <strain evidence="1">CCFEE 5714</strain>
    </source>
</reference>
<gene>
    <name evidence="1" type="ORF">LTR37_013073</name>
</gene>
<dbReference type="Proteomes" id="UP001281147">
    <property type="component" value="Unassembled WGS sequence"/>
</dbReference>
<name>A0ACC3MYZ9_9PEZI</name>
<evidence type="ECO:0000313" key="2">
    <source>
        <dbReference type="Proteomes" id="UP001281147"/>
    </source>
</evidence>
<proteinExistence type="predicted"/>
<evidence type="ECO:0000313" key="1">
    <source>
        <dbReference type="EMBL" id="KAK3705920.1"/>
    </source>
</evidence>
<protein>
    <submittedName>
        <fullName evidence="1">Uncharacterized protein</fullName>
    </submittedName>
</protein>
<comment type="caution">
    <text evidence="1">The sequence shown here is derived from an EMBL/GenBank/DDBJ whole genome shotgun (WGS) entry which is preliminary data.</text>
</comment>
<accession>A0ACC3MYZ9</accession>